<proteinExistence type="predicted"/>
<dbReference type="EMBL" id="RKHO01000001">
    <property type="protein sequence ID" value="ROR92727.1"/>
    <property type="molecule type" value="Genomic_DNA"/>
</dbReference>
<evidence type="ECO:0000313" key="2">
    <source>
        <dbReference type="EMBL" id="ROR92727.1"/>
    </source>
</evidence>
<feature type="coiled-coil region" evidence="1">
    <location>
        <begin position="318"/>
        <end position="352"/>
    </location>
</feature>
<dbReference type="OrthoDB" id="3808368at2"/>
<organism evidence="2 3">
    <name type="scientific">Nocardioides aurantiacus</name>
    <dbReference type="NCBI Taxonomy" id="86796"/>
    <lineage>
        <taxon>Bacteria</taxon>
        <taxon>Bacillati</taxon>
        <taxon>Actinomycetota</taxon>
        <taxon>Actinomycetes</taxon>
        <taxon>Propionibacteriales</taxon>
        <taxon>Nocardioidaceae</taxon>
        <taxon>Nocardioides</taxon>
    </lineage>
</organism>
<sequence>MARRRLVWHLGLPQAARPVIPATLEHHADALGEAGVRVVATREEAGLATHELLRTHRDAELARRDVEGRWARICDRVWEHRGTSVVSTPDLGAADKDQLRLALDPLIGVEVHLVLTLDAFSAQLYGSWLAALRRGSGTGWEKYAARVLDHATGGAREHRQGEDYWAGHELGSLVARWAWTLHHDRVHVVADRDPARQWAGVVRELRLGEEVAARLPVRVPAYADPAGVAVLRRVNRQLDAPLARAGTGLVVPDAADAEAAAMPTVPTDVLAPLVERWRTTLEAGGYDLQGDLLDLLDAGEPTTLPGARDQLAVAVDALGDALADNTTLRARLATLEAEVADLDRKRRKWKRRAAGVGGVGA</sequence>
<accession>A0A3N2CYW5</accession>
<keyword evidence="1" id="KW-0175">Coiled coil</keyword>
<dbReference type="RefSeq" id="WP_148077136.1">
    <property type="nucleotide sequence ID" value="NZ_RKHO01000001.1"/>
</dbReference>
<reference evidence="2 3" key="1">
    <citation type="submission" date="2018-11" db="EMBL/GenBank/DDBJ databases">
        <title>Sequencing the genomes of 1000 actinobacteria strains.</title>
        <authorList>
            <person name="Klenk H.-P."/>
        </authorList>
    </citation>
    <scope>NUCLEOTIDE SEQUENCE [LARGE SCALE GENOMIC DNA]</scope>
    <source>
        <strain evidence="2 3">DSM 12652</strain>
    </source>
</reference>
<protein>
    <submittedName>
        <fullName evidence="2">Uncharacterized protein</fullName>
    </submittedName>
</protein>
<gene>
    <name evidence="2" type="ORF">EDD33_3626</name>
</gene>
<keyword evidence="3" id="KW-1185">Reference proteome</keyword>
<comment type="caution">
    <text evidence="2">The sequence shown here is derived from an EMBL/GenBank/DDBJ whole genome shotgun (WGS) entry which is preliminary data.</text>
</comment>
<dbReference type="Proteomes" id="UP000281738">
    <property type="component" value="Unassembled WGS sequence"/>
</dbReference>
<evidence type="ECO:0000256" key="1">
    <source>
        <dbReference type="SAM" id="Coils"/>
    </source>
</evidence>
<name>A0A3N2CYW5_9ACTN</name>
<dbReference type="AlphaFoldDB" id="A0A3N2CYW5"/>
<evidence type="ECO:0000313" key="3">
    <source>
        <dbReference type="Proteomes" id="UP000281738"/>
    </source>
</evidence>